<evidence type="ECO:0000313" key="1">
    <source>
        <dbReference type="EMBL" id="KAH7851230.1"/>
    </source>
</evidence>
<proteinExistence type="predicted"/>
<gene>
    <name evidence="1" type="ORF">Vadar_008848</name>
</gene>
<comment type="caution">
    <text evidence="1">The sequence shown here is derived from an EMBL/GenBank/DDBJ whole genome shotgun (WGS) entry which is preliminary data.</text>
</comment>
<evidence type="ECO:0000313" key="2">
    <source>
        <dbReference type="Proteomes" id="UP000828048"/>
    </source>
</evidence>
<dbReference type="Proteomes" id="UP000828048">
    <property type="component" value="Chromosome 8"/>
</dbReference>
<name>A0ACB7YCG7_9ERIC</name>
<reference evidence="1 2" key="1">
    <citation type="journal article" date="2021" name="Hortic Res">
        <title>High-quality reference genome and annotation aids understanding of berry development for evergreen blueberry (Vaccinium darrowii).</title>
        <authorList>
            <person name="Yu J."/>
            <person name="Hulse-Kemp A.M."/>
            <person name="Babiker E."/>
            <person name="Staton M."/>
        </authorList>
    </citation>
    <scope>NUCLEOTIDE SEQUENCE [LARGE SCALE GENOMIC DNA]</scope>
    <source>
        <strain evidence="2">cv. NJ 8807/NJ 8810</strain>
        <tissue evidence="1">Young leaf</tissue>
    </source>
</reference>
<organism evidence="1 2">
    <name type="scientific">Vaccinium darrowii</name>
    <dbReference type="NCBI Taxonomy" id="229202"/>
    <lineage>
        <taxon>Eukaryota</taxon>
        <taxon>Viridiplantae</taxon>
        <taxon>Streptophyta</taxon>
        <taxon>Embryophyta</taxon>
        <taxon>Tracheophyta</taxon>
        <taxon>Spermatophyta</taxon>
        <taxon>Magnoliopsida</taxon>
        <taxon>eudicotyledons</taxon>
        <taxon>Gunneridae</taxon>
        <taxon>Pentapetalae</taxon>
        <taxon>asterids</taxon>
        <taxon>Ericales</taxon>
        <taxon>Ericaceae</taxon>
        <taxon>Vaccinioideae</taxon>
        <taxon>Vaccinieae</taxon>
        <taxon>Vaccinium</taxon>
    </lineage>
</organism>
<accession>A0ACB7YCG7</accession>
<sequence length="580" mass="65433">MHNNCFIMAEIAMADAIERGRIPDPPPRWYPLGSIVSSSSEGITSARRRGPTLMHASWNKDKEKIKILLNGNGQPVMSETGPVATQMGVMARDGSLLPLHYNDWRYVPPHYKRRVWEEIKAHTTADDSMERWYMQSLGKKWQGWKSEAKKQGYKPYDNDADRLAHRPNRVTEEQWRCLVYYWSHDKKIQAKSATNQSIRNSQTLISTSGRTSHARVVQQEKDSGKNPTRLDTFVKTHTRKDGTNLNEETSAILDKLKELQQPSQDGSNTTPISEDEIFIQAIGPERPGRKRGCGLGVTSTQQLAAKKQHQESSEPPVDLREFNKMKSKLGKMEKAFETMGYIFEDSDDDLDESFPKEKAPDASSVDRQMTTDSLGDNSQERHPESREAGLLSQLNARPNSQGECCISQQINRSISGQYCRCCPGIYLLGIVAAIFGRSVDEYFTAAIYRCTLFCRCYTSVTALLRHYYTFEYLKYVLLMFLMGSATNPNSQAKSGPSESEKNQQTTKEADVQALAELTCALNKKGSPTNPNSQGKSGPSETGNRQQTTKEARVQALAELTRAFNQKKIERETREKLLSKV</sequence>
<keyword evidence="2" id="KW-1185">Reference proteome</keyword>
<dbReference type="EMBL" id="CM037158">
    <property type="protein sequence ID" value="KAH7851230.1"/>
    <property type="molecule type" value="Genomic_DNA"/>
</dbReference>
<protein>
    <submittedName>
        <fullName evidence="1">Uncharacterized protein</fullName>
    </submittedName>
</protein>